<evidence type="ECO:0000313" key="3">
    <source>
        <dbReference type="Proteomes" id="UP000000560"/>
    </source>
</evidence>
<evidence type="ECO:0000256" key="1">
    <source>
        <dbReference type="SAM" id="SignalP"/>
    </source>
</evidence>
<keyword evidence="3" id="KW-1185">Reference proteome</keyword>
<reference evidence="3" key="1">
    <citation type="journal article" date="2005" name="Nature">
        <title>Sequencing of Aspergillus nidulans and comparative analysis with A. fumigatus and A. oryzae.</title>
        <authorList>
            <person name="Galagan J.E."/>
            <person name="Calvo S.E."/>
            <person name="Cuomo C."/>
            <person name="Ma L.J."/>
            <person name="Wortman J.R."/>
            <person name="Batzoglou S."/>
            <person name="Lee S.I."/>
            <person name="Basturkmen M."/>
            <person name="Spevak C.C."/>
            <person name="Clutterbuck J."/>
            <person name="Kapitonov V."/>
            <person name="Jurka J."/>
            <person name="Scazzocchio C."/>
            <person name="Farman M."/>
            <person name="Butler J."/>
            <person name="Purcell S."/>
            <person name="Harris S."/>
            <person name="Braus G.H."/>
            <person name="Draht O."/>
            <person name="Busch S."/>
            <person name="D'Enfert C."/>
            <person name="Bouchier C."/>
            <person name="Goldman G.H."/>
            <person name="Bell-Pedersen D."/>
            <person name="Griffiths-Jones S."/>
            <person name="Doonan J.H."/>
            <person name="Yu J."/>
            <person name="Vienken K."/>
            <person name="Pain A."/>
            <person name="Freitag M."/>
            <person name="Selker E.U."/>
            <person name="Archer D.B."/>
            <person name="Penalva M.A."/>
            <person name="Oakley B.R."/>
            <person name="Momany M."/>
            <person name="Tanaka T."/>
            <person name="Kumagai T."/>
            <person name="Asai K."/>
            <person name="Machida M."/>
            <person name="Nierman W.C."/>
            <person name="Denning D.W."/>
            <person name="Caddick M."/>
            <person name="Hynes M."/>
            <person name="Paoletti M."/>
            <person name="Fischer R."/>
            <person name="Miller B."/>
            <person name="Dyer P."/>
            <person name="Sachs M.S."/>
            <person name="Osmani S.A."/>
            <person name="Birren B.W."/>
        </authorList>
    </citation>
    <scope>NUCLEOTIDE SEQUENCE [LARGE SCALE GENOMIC DNA]</scope>
    <source>
        <strain evidence="3">FGSC A4 / ATCC 38163 / CBS 112.46 / NRRL 194 / M139</strain>
    </source>
</reference>
<feature type="chain" id="PRO_5010183006" evidence="1">
    <location>
        <begin position="18"/>
        <end position="147"/>
    </location>
</feature>
<dbReference type="InParanoid" id="Q5AUL9"/>
<feature type="signal peptide" evidence="1">
    <location>
        <begin position="1"/>
        <end position="17"/>
    </location>
</feature>
<sequence>MWRPFLAIAALLNLAGAFRDSEPTGPWPTELYRTSSVFGTSTYSVRSSKACKDGLYTFLSPRGEGVAARGPTILDHEGELVWTTESSSTYGAAYNLDVQEYKGKQYLTFWEGDDKAGGHGDGIIHMRGFPRWGEFQKNPKDPGVFTG</sequence>
<dbReference type="HOGENOM" id="CLU_1768030_0_0_1"/>
<dbReference type="Proteomes" id="UP000000560">
    <property type="component" value="Chromosome II"/>
</dbReference>
<name>Q5AUL9_EMENI</name>
<accession>Q5AUL9</accession>
<dbReference type="GeneID" id="2869265"/>
<dbReference type="PANTHER" id="PTHR35340">
    <property type="entry name" value="PQQ ENZYME REPEAT PROTEIN-RELATED"/>
    <property type="match status" value="1"/>
</dbReference>
<dbReference type="VEuPathDB" id="FungiDB:AN8011"/>
<keyword evidence="1" id="KW-0732">Signal</keyword>
<protein>
    <submittedName>
        <fullName evidence="2">Uncharacterized protein</fullName>
    </submittedName>
</protein>
<reference evidence="3" key="2">
    <citation type="journal article" date="2009" name="Fungal Genet. Biol.">
        <title>The 2008 update of the Aspergillus nidulans genome annotation: a community effort.</title>
        <authorList>
            <person name="Wortman J.R."/>
            <person name="Gilsenan J.M."/>
            <person name="Joardar V."/>
            <person name="Deegan J."/>
            <person name="Clutterbuck J."/>
            <person name="Andersen M.R."/>
            <person name="Archer D."/>
            <person name="Bencina M."/>
            <person name="Braus G."/>
            <person name="Coutinho P."/>
            <person name="von Dohren H."/>
            <person name="Doonan J."/>
            <person name="Driessen A.J."/>
            <person name="Durek P."/>
            <person name="Espeso E."/>
            <person name="Fekete E."/>
            <person name="Flipphi M."/>
            <person name="Estrada C.G."/>
            <person name="Geysens S."/>
            <person name="Goldman G."/>
            <person name="de Groot P.W."/>
            <person name="Hansen K."/>
            <person name="Harris S.D."/>
            <person name="Heinekamp T."/>
            <person name="Helmstaedt K."/>
            <person name="Henrissat B."/>
            <person name="Hofmann G."/>
            <person name="Homan T."/>
            <person name="Horio T."/>
            <person name="Horiuchi H."/>
            <person name="James S."/>
            <person name="Jones M."/>
            <person name="Karaffa L."/>
            <person name="Karanyi Z."/>
            <person name="Kato M."/>
            <person name="Keller N."/>
            <person name="Kelly D.E."/>
            <person name="Kiel J.A."/>
            <person name="Kim J.M."/>
            <person name="van der Klei I.J."/>
            <person name="Klis F.M."/>
            <person name="Kovalchuk A."/>
            <person name="Krasevec N."/>
            <person name="Kubicek C.P."/>
            <person name="Liu B."/>
            <person name="Maccabe A."/>
            <person name="Meyer V."/>
            <person name="Mirabito P."/>
            <person name="Miskei M."/>
            <person name="Mos M."/>
            <person name="Mullins J."/>
            <person name="Nelson D.R."/>
            <person name="Nielsen J."/>
            <person name="Oakley B.R."/>
            <person name="Osmani S.A."/>
            <person name="Pakula T."/>
            <person name="Paszewski A."/>
            <person name="Paulsen I."/>
            <person name="Pilsyk S."/>
            <person name="Pocsi I."/>
            <person name="Punt P.J."/>
            <person name="Ram A.F."/>
            <person name="Ren Q."/>
            <person name="Robellet X."/>
            <person name="Robson G."/>
            <person name="Seiboth B."/>
            <person name="van Solingen P."/>
            <person name="Specht T."/>
            <person name="Sun J."/>
            <person name="Taheri-Talesh N."/>
            <person name="Takeshita N."/>
            <person name="Ussery D."/>
            <person name="vanKuyk P.A."/>
            <person name="Visser H."/>
            <person name="van de Vondervoort P.J."/>
            <person name="de Vries R.P."/>
            <person name="Walton J."/>
            <person name="Xiang X."/>
            <person name="Xiong Y."/>
            <person name="Zeng A.P."/>
            <person name="Brandt B.W."/>
            <person name="Cornell M.J."/>
            <person name="van den Hondel C.A."/>
            <person name="Visser J."/>
            <person name="Oliver S.G."/>
            <person name="Turner G."/>
        </authorList>
    </citation>
    <scope>GENOME REANNOTATION</scope>
    <source>
        <strain evidence="3">FGSC A4 / ATCC 38163 / CBS 112.46 / NRRL 194 / M139</strain>
    </source>
</reference>
<dbReference type="PANTHER" id="PTHR35340:SF5">
    <property type="entry name" value="ASST-DOMAIN-CONTAINING PROTEIN"/>
    <property type="match status" value="1"/>
</dbReference>
<dbReference type="OrthoDB" id="5427350at2759"/>
<dbReference type="AlphaFoldDB" id="Q5AUL9"/>
<dbReference type="STRING" id="227321.Q5AUL9"/>
<proteinExistence type="predicted"/>
<accession>C8V5S7</accession>
<organism evidence="2 3">
    <name type="scientific">Emericella nidulans (strain FGSC A4 / ATCC 38163 / CBS 112.46 / NRRL 194 / M139)</name>
    <name type="common">Aspergillus nidulans</name>
    <dbReference type="NCBI Taxonomy" id="227321"/>
    <lineage>
        <taxon>Eukaryota</taxon>
        <taxon>Fungi</taxon>
        <taxon>Dikarya</taxon>
        <taxon>Ascomycota</taxon>
        <taxon>Pezizomycotina</taxon>
        <taxon>Eurotiomycetes</taxon>
        <taxon>Eurotiomycetidae</taxon>
        <taxon>Eurotiales</taxon>
        <taxon>Aspergillaceae</taxon>
        <taxon>Aspergillus</taxon>
        <taxon>Aspergillus subgen. Nidulantes</taxon>
    </lineage>
</organism>
<gene>
    <name evidence="2" type="ORF">ANIA_08011</name>
</gene>
<dbReference type="InterPro" id="IPR053143">
    <property type="entry name" value="Arylsulfate_ST"/>
</dbReference>
<dbReference type="RefSeq" id="XP_681280.1">
    <property type="nucleotide sequence ID" value="XM_676188.1"/>
</dbReference>
<dbReference type="EMBL" id="BN001302">
    <property type="protein sequence ID" value="CBF73701.1"/>
    <property type="molecule type" value="Genomic_DNA"/>
</dbReference>
<dbReference type="KEGG" id="ani:ANIA_08011"/>
<evidence type="ECO:0000313" key="2">
    <source>
        <dbReference type="EMBL" id="CBF73701.1"/>
    </source>
</evidence>